<dbReference type="Pfam" id="PF02576">
    <property type="entry name" value="RimP_N"/>
    <property type="match status" value="1"/>
</dbReference>
<feature type="domain" description="Ribosome maturation factor RimP C-terminal" evidence="5">
    <location>
        <begin position="89"/>
        <end position="157"/>
    </location>
</feature>
<dbReference type="Proteomes" id="UP000035034">
    <property type="component" value="Unassembled WGS sequence"/>
</dbReference>
<keyword evidence="7" id="KW-1185">Reference proteome</keyword>
<dbReference type="EMBL" id="BAEH01000075">
    <property type="protein sequence ID" value="GAB19135.1"/>
    <property type="molecule type" value="Genomic_DNA"/>
</dbReference>
<organism evidence="6 7">
    <name type="scientific">Gordonia effusa NBRC 100432</name>
    <dbReference type="NCBI Taxonomy" id="1077974"/>
    <lineage>
        <taxon>Bacteria</taxon>
        <taxon>Bacillati</taxon>
        <taxon>Actinomycetota</taxon>
        <taxon>Actinomycetes</taxon>
        <taxon>Mycobacteriales</taxon>
        <taxon>Gordoniaceae</taxon>
        <taxon>Gordonia</taxon>
    </lineage>
</organism>
<evidence type="ECO:0000259" key="4">
    <source>
        <dbReference type="Pfam" id="PF02576"/>
    </source>
</evidence>
<dbReference type="PANTHER" id="PTHR33867">
    <property type="entry name" value="RIBOSOME MATURATION FACTOR RIMP"/>
    <property type="match status" value="1"/>
</dbReference>
<proteinExistence type="inferred from homology"/>
<dbReference type="Gene3D" id="3.30.300.70">
    <property type="entry name" value="RimP-like superfamily, N-terminal"/>
    <property type="match status" value="1"/>
</dbReference>
<dbReference type="InterPro" id="IPR036847">
    <property type="entry name" value="RimP_C_sf"/>
</dbReference>
<dbReference type="InterPro" id="IPR003728">
    <property type="entry name" value="Ribosome_maturation_RimP"/>
</dbReference>
<gene>
    <name evidence="3 6" type="primary">rimP</name>
    <name evidence="6" type="ORF">GOEFS_075_00560</name>
</gene>
<dbReference type="HAMAP" id="MF_01077">
    <property type="entry name" value="RimP"/>
    <property type="match status" value="1"/>
</dbReference>
<dbReference type="STRING" id="1077974.GOEFS_075_00560"/>
<dbReference type="SUPFAM" id="SSF75420">
    <property type="entry name" value="YhbC-like, N-terminal domain"/>
    <property type="match status" value="1"/>
</dbReference>
<evidence type="ECO:0000313" key="6">
    <source>
        <dbReference type="EMBL" id="GAB19135.1"/>
    </source>
</evidence>
<dbReference type="Pfam" id="PF17384">
    <property type="entry name" value="DUF150_C"/>
    <property type="match status" value="1"/>
</dbReference>
<dbReference type="InterPro" id="IPR028989">
    <property type="entry name" value="RimP_N"/>
</dbReference>
<evidence type="ECO:0000313" key="7">
    <source>
        <dbReference type="Proteomes" id="UP000035034"/>
    </source>
</evidence>
<evidence type="ECO:0000259" key="5">
    <source>
        <dbReference type="Pfam" id="PF17384"/>
    </source>
</evidence>
<evidence type="ECO:0000256" key="3">
    <source>
        <dbReference type="HAMAP-Rule" id="MF_01077"/>
    </source>
</evidence>
<dbReference type="RefSeq" id="WP_007318470.1">
    <property type="nucleotide sequence ID" value="NZ_BAEH01000075.1"/>
</dbReference>
<feature type="domain" description="Ribosome maturation factor RimP N-terminal" evidence="4">
    <location>
        <begin position="14"/>
        <end position="85"/>
    </location>
</feature>
<accession>H0R230</accession>
<evidence type="ECO:0000256" key="1">
    <source>
        <dbReference type="ARBA" id="ARBA00022490"/>
    </source>
</evidence>
<dbReference type="PANTHER" id="PTHR33867:SF1">
    <property type="entry name" value="RIBOSOME MATURATION FACTOR RIMP"/>
    <property type="match status" value="1"/>
</dbReference>
<protein>
    <recommendedName>
        <fullName evidence="3">Ribosome maturation factor RimP</fullName>
    </recommendedName>
</protein>
<dbReference type="GO" id="GO:0006412">
    <property type="term" value="P:translation"/>
    <property type="evidence" value="ECO:0007669"/>
    <property type="project" value="TreeGrafter"/>
</dbReference>
<keyword evidence="2 3" id="KW-0690">Ribosome biogenesis</keyword>
<evidence type="ECO:0000256" key="2">
    <source>
        <dbReference type="ARBA" id="ARBA00022517"/>
    </source>
</evidence>
<dbReference type="GO" id="GO:0005829">
    <property type="term" value="C:cytosol"/>
    <property type="evidence" value="ECO:0007669"/>
    <property type="project" value="TreeGrafter"/>
</dbReference>
<dbReference type="SUPFAM" id="SSF74942">
    <property type="entry name" value="YhbC-like, C-terminal domain"/>
    <property type="match status" value="1"/>
</dbReference>
<comment type="similarity">
    <text evidence="3">Belongs to the RimP family.</text>
</comment>
<dbReference type="NCBIfam" id="NF000930">
    <property type="entry name" value="PRK00092.2-2"/>
    <property type="match status" value="1"/>
</dbReference>
<dbReference type="CDD" id="cd01734">
    <property type="entry name" value="YlxS_C"/>
    <property type="match status" value="1"/>
</dbReference>
<comment type="function">
    <text evidence="3">Required for maturation of 30S ribosomal subunits.</text>
</comment>
<dbReference type="eggNOG" id="COG0779">
    <property type="taxonomic scope" value="Bacteria"/>
</dbReference>
<name>H0R230_9ACTN</name>
<dbReference type="GO" id="GO:0000028">
    <property type="term" value="P:ribosomal small subunit assembly"/>
    <property type="evidence" value="ECO:0007669"/>
    <property type="project" value="TreeGrafter"/>
</dbReference>
<sequence length="182" mass="19642">MSTAPMPPQQIHELVAPRIAADGYDVEDLATKPSPDGGIAITIVVDRDGGAELDALAKLTRDLVEMIDSAVPDADYTLELTTPGINRPLTEPRHWRRAQGRKVDVDVSEGGKTERISGRIGRSADGVVDLIRNERGRFTTTTIDLKSVTKAVVQVDFSAPNATELELCGLDDAAIARLTRKN</sequence>
<dbReference type="InterPro" id="IPR028998">
    <property type="entry name" value="RimP_C"/>
</dbReference>
<comment type="subcellular location">
    <subcellularLocation>
        <location evidence="3">Cytoplasm</location>
    </subcellularLocation>
</comment>
<keyword evidence="1 3" id="KW-0963">Cytoplasm</keyword>
<dbReference type="InterPro" id="IPR035956">
    <property type="entry name" value="RimP_N_sf"/>
</dbReference>
<dbReference type="AlphaFoldDB" id="H0R230"/>
<comment type="caution">
    <text evidence="6">The sequence shown here is derived from an EMBL/GenBank/DDBJ whole genome shotgun (WGS) entry which is preliminary data.</text>
</comment>
<reference evidence="6 7" key="1">
    <citation type="submission" date="2011-12" db="EMBL/GenBank/DDBJ databases">
        <title>Whole genome shotgun sequence of Gordonia effusa NBRC 100432.</title>
        <authorList>
            <person name="Yoshida I."/>
            <person name="Takarada H."/>
            <person name="Hosoyama A."/>
            <person name="Tsuchikane K."/>
            <person name="Katsumata H."/>
            <person name="Yamazaki S."/>
            <person name="Fujita N."/>
        </authorList>
    </citation>
    <scope>NUCLEOTIDE SEQUENCE [LARGE SCALE GENOMIC DNA]</scope>
    <source>
        <strain evidence="6 7">NBRC 100432</strain>
    </source>
</reference>